<organism evidence="2 3">
    <name type="scientific">Aspergillus flavus (strain ATCC 200026 / FGSC A1120 / IAM 13836 / NRRL 3357 / JCM 12722 / SRRC 167)</name>
    <dbReference type="NCBI Taxonomy" id="332952"/>
    <lineage>
        <taxon>Eukaryota</taxon>
        <taxon>Fungi</taxon>
        <taxon>Dikarya</taxon>
        <taxon>Ascomycota</taxon>
        <taxon>Pezizomycotina</taxon>
        <taxon>Eurotiomycetes</taxon>
        <taxon>Eurotiomycetidae</taxon>
        <taxon>Eurotiales</taxon>
        <taxon>Aspergillaceae</taxon>
        <taxon>Aspergillus</taxon>
        <taxon>Aspergillus subgen. Circumdati</taxon>
    </lineage>
</organism>
<proteinExistence type="predicted"/>
<dbReference type="VEuPathDB" id="FungiDB:F9C07_2201482"/>
<reference evidence="3" key="1">
    <citation type="journal article" date="2021" name="G3 (Bethesda)">
        <title>Chromosome assembled and annotated genome sequence of Aspergillus flavus NRRL 3357.</title>
        <authorList>
            <person name="Skerker J.M."/>
            <person name="Pianalto K.M."/>
            <person name="Mondo S.J."/>
            <person name="Yang K."/>
            <person name="Arkin A.P."/>
            <person name="Keller N.P."/>
            <person name="Grigoriev I.V."/>
            <person name="Louise Glass N.L."/>
        </authorList>
    </citation>
    <scope>NUCLEOTIDE SEQUENCE [LARGE SCALE GENOMIC DNA]</scope>
    <source>
        <strain evidence="3">ATCC 200026 / FGSC A1120 / IAM 13836 / NRRL 3357 / JCM 12722 / SRRC 167</strain>
    </source>
</reference>
<feature type="region of interest" description="Disordered" evidence="1">
    <location>
        <begin position="658"/>
        <end position="683"/>
    </location>
</feature>
<evidence type="ECO:0000313" key="2">
    <source>
        <dbReference type="EMBL" id="QRD85388.1"/>
    </source>
</evidence>
<dbReference type="Proteomes" id="UP000596276">
    <property type="component" value="Chromosome 3"/>
</dbReference>
<evidence type="ECO:0000313" key="3">
    <source>
        <dbReference type="Proteomes" id="UP000596276"/>
    </source>
</evidence>
<dbReference type="PANTHER" id="PTHR40788">
    <property type="entry name" value="CLR5 DOMAIN-CONTAINING PROTEIN-RELATED"/>
    <property type="match status" value="1"/>
</dbReference>
<dbReference type="VEuPathDB" id="FungiDB:AFLA_006627"/>
<dbReference type="EMBL" id="CP044620">
    <property type="protein sequence ID" value="QRD85388.1"/>
    <property type="molecule type" value="Genomic_DNA"/>
</dbReference>
<dbReference type="PANTHER" id="PTHR40788:SF2">
    <property type="entry name" value="CLR5 DOMAIN-CONTAINING PROTEIN"/>
    <property type="match status" value="1"/>
</dbReference>
<evidence type="ECO:0000256" key="1">
    <source>
        <dbReference type="SAM" id="MobiDB-lite"/>
    </source>
</evidence>
<accession>A0A7U2MKJ1</accession>
<keyword evidence="3" id="KW-1185">Reference proteome</keyword>
<protein>
    <submittedName>
        <fullName evidence="2">Uncharacterized protein</fullName>
    </submittedName>
</protein>
<gene>
    <name evidence="2" type="ORF">F9C07_2201482</name>
</gene>
<name>A0A7U2MKJ1_ASPFN</name>
<dbReference type="AlphaFoldDB" id="A0A7U2MKJ1"/>
<sequence>MGWFFDFQFDPFSPGATAYDDAEADLDGIDWNDPASALKAIGGGGPGGLPFPETLATARSDEIFISYETLHKIIQRHEATVQKRWSKKTRQQRLNVLLSVWPDIPAMHRPDFDAFRRESASDLVRDTKYRVHFMWPYVNQEDLLNTKALPLLLNSRGRHPPSHFAAADMDAMHLGLVSKAIVPIFLNCHVLILNGMTENTRHYGQLVAWEDHPDAFDWMHKQKQFLPGEGLLVMEAQARLLSFLVQCCQQLLHDIPESTLTSDSFPVLPEPQIKPESEISGFESLGVMAAEAPYRVPAQNDLRRKDHLWALREDPDYVARTLLECKEHRRKMLKDLDGKSHPVLGFGRDNVLWARILGSVLSEAYLRLELFSELSSQARRLVAMQKMYADAISPLKDLPEEYLEALLRLRYYLTQAAKGPLSMLKIAGVASPPLRRFFARVPPPDPYTSKISVASKPGAKMNKVETQLIWLLRNFWEDGYELFLLGMPLAVDELGRLLQSEKQAQELVTSYITEVIGDLSIFSQSALKAALPERDKSNKTVDLGKPTEGKFTYPIEKHRTKENVAALRRAESYLDAFWAAIDQIMVTKAGDSSGTAVRNLLSQPRILQRTREWIEPEKPQRASQDKPSGVDLYTLYQPVSSVYSGLSARALDISQPKTKVKTRGTPHPVGKAEALPQPDRVDRQPTFSVDARALKVFRAVFFNPATTSTPVSVTAMKLYGSVWQFRPTRLDVERNILFHEPHPQGKLPFKTARRYGRRLNRAYGWVGEMFVLNK</sequence>